<dbReference type="Proteomes" id="UP000003340">
    <property type="component" value="Unassembled WGS sequence"/>
</dbReference>
<keyword evidence="2" id="KW-1185">Reference proteome</keyword>
<sequence length="68" mass="7619">MTTAITAATARFNENFDLFFILSLLIVLSHILAKQQAPSPTMAQLPFSIIADLMNKTGLIWLNSRHFL</sequence>
<evidence type="ECO:0000313" key="1">
    <source>
        <dbReference type="EMBL" id="EEG29423.1"/>
    </source>
</evidence>
<proteinExistence type="predicted"/>
<comment type="caution">
    <text evidence="1">The sequence shown here is derived from an EMBL/GenBank/DDBJ whole genome shotgun (WGS) entry which is preliminary data.</text>
</comment>
<reference evidence="1 2" key="2">
    <citation type="submission" date="2009-02" db="EMBL/GenBank/DDBJ databases">
        <title>Draft genome sequence of Clostridium methylpentosum (DSM 5476).</title>
        <authorList>
            <person name="Sudarsanam P."/>
            <person name="Ley R."/>
            <person name="Guruge J."/>
            <person name="Turnbaugh P.J."/>
            <person name="Mahowald M."/>
            <person name="Liep D."/>
            <person name="Gordon J."/>
        </authorList>
    </citation>
    <scope>NUCLEOTIDE SEQUENCE [LARGE SCALE GENOMIC DNA]</scope>
    <source>
        <strain evidence="1 2">DSM 5476</strain>
    </source>
</reference>
<accession>C0EGE8</accession>
<dbReference type="AlphaFoldDB" id="C0EGE8"/>
<gene>
    <name evidence="1" type="ORF">CLOSTMETH_02940</name>
</gene>
<dbReference type="EMBL" id="ACEC01000102">
    <property type="protein sequence ID" value="EEG29423.1"/>
    <property type="molecule type" value="Genomic_DNA"/>
</dbReference>
<name>C0EGE8_9FIRM</name>
<organism evidence="1 2">
    <name type="scientific">[Clostridium] methylpentosum DSM 5476</name>
    <dbReference type="NCBI Taxonomy" id="537013"/>
    <lineage>
        <taxon>Bacteria</taxon>
        <taxon>Bacillati</taxon>
        <taxon>Bacillota</taxon>
        <taxon>Clostridia</taxon>
        <taxon>Eubacteriales</taxon>
        <taxon>Oscillospiraceae</taxon>
        <taxon>Oscillospiraceae incertae sedis</taxon>
    </lineage>
</organism>
<reference evidence="1 2" key="1">
    <citation type="submission" date="2009-01" db="EMBL/GenBank/DDBJ databases">
        <authorList>
            <person name="Fulton L."/>
            <person name="Clifton S."/>
            <person name="Fulton B."/>
            <person name="Xu J."/>
            <person name="Minx P."/>
            <person name="Pepin K.H."/>
            <person name="Johnson M."/>
            <person name="Bhonagiri V."/>
            <person name="Nash W.E."/>
            <person name="Mardis E.R."/>
            <person name="Wilson R.K."/>
        </authorList>
    </citation>
    <scope>NUCLEOTIDE SEQUENCE [LARGE SCALE GENOMIC DNA]</scope>
    <source>
        <strain evidence="1 2">DSM 5476</strain>
    </source>
</reference>
<evidence type="ECO:0000313" key="2">
    <source>
        <dbReference type="Proteomes" id="UP000003340"/>
    </source>
</evidence>
<dbReference type="HOGENOM" id="CLU_2786550_0_0_9"/>
<protein>
    <submittedName>
        <fullName evidence="1">Uncharacterized protein</fullName>
    </submittedName>
</protein>